<organism evidence="2 3">
    <name type="scientific">Tersicoccus phoenicis</name>
    <dbReference type="NCBI Taxonomy" id="554083"/>
    <lineage>
        <taxon>Bacteria</taxon>
        <taxon>Bacillati</taxon>
        <taxon>Actinomycetota</taxon>
        <taxon>Actinomycetes</taxon>
        <taxon>Micrococcales</taxon>
        <taxon>Micrococcaceae</taxon>
        <taxon>Tersicoccus</taxon>
    </lineage>
</organism>
<accession>A0A1R1LJQ1</accession>
<keyword evidence="1" id="KW-1133">Transmembrane helix</keyword>
<feature type="transmembrane region" description="Helical" evidence="1">
    <location>
        <begin position="21"/>
        <end position="39"/>
    </location>
</feature>
<reference evidence="2 3" key="1">
    <citation type="submission" date="2016-12" db="EMBL/GenBank/DDBJ databases">
        <title>Draft genome of Tersicoccus phoenicis 1P05MA.</title>
        <authorList>
            <person name="Nakajima Y."/>
            <person name="Yoshizawa S."/>
            <person name="Nakamura K."/>
            <person name="Ogura Y."/>
            <person name="Hayashi T."/>
            <person name="Kogure K."/>
        </authorList>
    </citation>
    <scope>NUCLEOTIDE SEQUENCE [LARGE SCALE GENOMIC DNA]</scope>
    <source>
        <strain evidence="2 3">1p05MA</strain>
    </source>
</reference>
<dbReference type="STRING" id="554083.BKD30_02665"/>
<dbReference type="EMBL" id="MRDE01000016">
    <property type="protein sequence ID" value="OMH27760.1"/>
    <property type="molecule type" value="Genomic_DNA"/>
</dbReference>
<evidence type="ECO:0008006" key="4">
    <source>
        <dbReference type="Google" id="ProtNLM"/>
    </source>
</evidence>
<keyword evidence="1" id="KW-0472">Membrane</keyword>
<evidence type="ECO:0000313" key="3">
    <source>
        <dbReference type="Proteomes" id="UP000187085"/>
    </source>
</evidence>
<name>A0A1R1LJQ1_9MICC</name>
<gene>
    <name evidence="2" type="ORF">BKD30_02665</name>
</gene>
<protein>
    <recommendedName>
        <fullName evidence="4">Potassium transporter Trk</fullName>
    </recommendedName>
</protein>
<feature type="transmembrane region" description="Helical" evidence="1">
    <location>
        <begin position="51"/>
        <end position="74"/>
    </location>
</feature>
<keyword evidence="3" id="KW-1185">Reference proteome</keyword>
<proteinExistence type="predicted"/>
<dbReference type="Proteomes" id="UP000187085">
    <property type="component" value="Unassembled WGS sequence"/>
</dbReference>
<comment type="caution">
    <text evidence="2">The sequence shown here is derived from an EMBL/GenBank/DDBJ whole genome shotgun (WGS) entry which is preliminary data.</text>
</comment>
<evidence type="ECO:0000313" key="2">
    <source>
        <dbReference type="EMBL" id="OMH27760.1"/>
    </source>
</evidence>
<dbReference type="AlphaFoldDB" id="A0A1R1LJQ1"/>
<sequence length="95" mass="10289">MVESVERRELAVRRAPRFTPFLLGGAVLGFVVAGVLVFARPEDPQYTPAAAFGFFAMIFGVVGVGAGALLVLGLDRRSHRRIRRATADEVTGTMR</sequence>
<evidence type="ECO:0000256" key="1">
    <source>
        <dbReference type="SAM" id="Phobius"/>
    </source>
</evidence>
<keyword evidence="1" id="KW-0812">Transmembrane</keyword>